<dbReference type="PANTHER" id="PTHR13161">
    <property type="entry name" value="SPLICING FACTOR SUPPRESSOR OF WHITE APRICOT"/>
    <property type="match status" value="1"/>
</dbReference>
<evidence type="ECO:0000256" key="2">
    <source>
        <dbReference type="ARBA" id="ARBA00023187"/>
    </source>
</evidence>
<dbReference type="EMBL" id="JAKMXF010000144">
    <property type="protein sequence ID" value="KAI6656425.1"/>
    <property type="molecule type" value="Genomic_DNA"/>
</dbReference>
<keyword evidence="6" id="KW-1185">Reference proteome</keyword>
<feature type="region of interest" description="Disordered" evidence="3">
    <location>
        <begin position="246"/>
        <end position="426"/>
    </location>
</feature>
<sequence length="465" mass="54108">MWHESRKQEKKVKGMLIDYQKRAERRKDHYEKMKSDPLQLLRITGTTCKLHLNPSVSNNEYSVLVPWQGNSDVMMSRFDGLAHLDYITEHSKSAHSSRDSELESKCDYERYRQLVYNKFKGISQETALAEININELYPISKPTHHEKKSSNKTAIGYHYDKSMPMEISSIQAVDNTPDSPDDNYEEDILSEIGNDLDLDVLETKQIDSLNGIATQFGIKAKPFSNYHRGDLAEHKLHNKELYLEKQKALTKSKGGTRRERRALKMELRSRLAPETRFRSSSPLSYACRASPTYPPSRPHWDRSASSSSAESGKIEYITEFGSGHDNKSKKRTKQHVKRSRRSRSHSSTRNKRSISRDRYRGRHRRHKRYTSSSSRSRTRSRSRERRSYHYKAKREVKYSPDSSSSDSDPVRRNSNTAGLTSPNVKKIDKVNDQPKMTHFEQMQLKMQNKISKHCKQLIFVLLSFE</sequence>
<dbReference type="Pfam" id="PF09750">
    <property type="entry name" value="DRY_EERY"/>
    <property type="match status" value="1"/>
</dbReference>
<dbReference type="PANTHER" id="PTHR13161:SF4">
    <property type="entry name" value="CLK4-ASSOCIATING SERINE_ARGININE RICH PROTEIN"/>
    <property type="match status" value="1"/>
</dbReference>
<feature type="compositionally biased region" description="Basic residues" evidence="3">
    <location>
        <begin position="327"/>
        <end position="369"/>
    </location>
</feature>
<dbReference type="GO" id="GO:0006397">
    <property type="term" value="P:mRNA processing"/>
    <property type="evidence" value="ECO:0007669"/>
    <property type="project" value="UniProtKB-KW"/>
</dbReference>
<evidence type="ECO:0000313" key="5">
    <source>
        <dbReference type="EMBL" id="KAI6656425.1"/>
    </source>
</evidence>
<name>A0AAV7K6X4_9METZ</name>
<dbReference type="InterPro" id="IPR019147">
    <property type="entry name" value="SWAP_N_domain"/>
</dbReference>
<dbReference type="SMART" id="SM01141">
    <property type="entry name" value="DRY_EERY"/>
    <property type="match status" value="1"/>
</dbReference>
<evidence type="ECO:0000256" key="1">
    <source>
        <dbReference type="ARBA" id="ARBA00022664"/>
    </source>
</evidence>
<protein>
    <recommendedName>
        <fullName evidence="4">Suppressor of white apricot N-terminal domain-containing protein</fullName>
    </recommendedName>
</protein>
<feature type="compositionally biased region" description="Basic residues" evidence="3">
    <location>
        <begin position="376"/>
        <end position="392"/>
    </location>
</feature>
<feature type="compositionally biased region" description="Basic and acidic residues" evidence="3">
    <location>
        <begin position="262"/>
        <end position="277"/>
    </location>
</feature>
<organism evidence="5 6">
    <name type="scientific">Oopsacas minuta</name>
    <dbReference type="NCBI Taxonomy" id="111878"/>
    <lineage>
        <taxon>Eukaryota</taxon>
        <taxon>Metazoa</taxon>
        <taxon>Porifera</taxon>
        <taxon>Hexactinellida</taxon>
        <taxon>Hexasterophora</taxon>
        <taxon>Lyssacinosida</taxon>
        <taxon>Leucopsacidae</taxon>
        <taxon>Oopsacas</taxon>
    </lineage>
</organism>
<evidence type="ECO:0000259" key="4">
    <source>
        <dbReference type="SMART" id="SM01141"/>
    </source>
</evidence>
<keyword evidence="2" id="KW-0508">mRNA splicing</keyword>
<proteinExistence type="predicted"/>
<dbReference type="InterPro" id="IPR040397">
    <property type="entry name" value="SWAP"/>
</dbReference>
<dbReference type="GO" id="GO:0008380">
    <property type="term" value="P:RNA splicing"/>
    <property type="evidence" value="ECO:0007669"/>
    <property type="project" value="UniProtKB-KW"/>
</dbReference>
<dbReference type="AlphaFoldDB" id="A0AAV7K6X4"/>
<evidence type="ECO:0000313" key="6">
    <source>
        <dbReference type="Proteomes" id="UP001165289"/>
    </source>
</evidence>
<dbReference type="Proteomes" id="UP001165289">
    <property type="component" value="Unassembled WGS sequence"/>
</dbReference>
<reference evidence="5 6" key="1">
    <citation type="journal article" date="2023" name="BMC Biol.">
        <title>The compact genome of the sponge Oopsacas minuta (Hexactinellida) is lacking key metazoan core genes.</title>
        <authorList>
            <person name="Santini S."/>
            <person name="Schenkelaars Q."/>
            <person name="Jourda C."/>
            <person name="Duchesne M."/>
            <person name="Belahbib H."/>
            <person name="Rocher C."/>
            <person name="Selva M."/>
            <person name="Riesgo A."/>
            <person name="Vervoort M."/>
            <person name="Leys S.P."/>
            <person name="Kodjabachian L."/>
            <person name="Le Bivic A."/>
            <person name="Borchiellini C."/>
            <person name="Claverie J.M."/>
            <person name="Renard E."/>
        </authorList>
    </citation>
    <scope>NUCLEOTIDE SEQUENCE [LARGE SCALE GENOMIC DNA]</scope>
    <source>
        <strain evidence="5">SPO-2</strain>
    </source>
</reference>
<keyword evidence="1" id="KW-0507">mRNA processing</keyword>
<feature type="compositionally biased region" description="Basic residues" evidence="3">
    <location>
        <begin position="248"/>
        <end position="261"/>
    </location>
</feature>
<feature type="compositionally biased region" description="Polar residues" evidence="3">
    <location>
        <begin position="412"/>
        <end position="423"/>
    </location>
</feature>
<feature type="domain" description="Suppressor of white apricot N-terminal" evidence="4">
    <location>
        <begin position="39"/>
        <end position="163"/>
    </location>
</feature>
<accession>A0AAV7K6X4</accession>
<comment type="caution">
    <text evidence="5">The sequence shown here is derived from an EMBL/GenBank/DDBJ whole genome shotgun (WGS) entry which is preliminary data.</text>
</comment>
<evidence type="ECO:0000256" key="3">
    <source>
        <dbReference type="SAM" id="MobiDB-lite"/>
    </source>
</evidence>
<gene>
    <name evidence="5" type="ORF">LOD99_1221</name>
</gene>